<evidence type="ECO:0000256" key="1">
    <source>
        <dbReference type="SAM" id="MobiDB-lite"/>
    </source>
</evidence>
<feature type="compositionally biased region" description="Polar residues" evidence="1">
    <location>
        <begin position="364"/>
        <end position="376"/>
    </location>
</feature>
<feature type="region of interest" description="Disordered" evidence="1">
    <location>
        <begin position="294"/>
        <end position="335"/>
    </location>
</feature>
<protein>
    <submittedName>
        <fullName evidence="2">Uncharacterized protein</fullName>
    </submittedName>
</protein>
<feature type="compositionally biased region" description="Polar residues" evidence="1">
    <location>
        <begin position="526"/>
        <end position="550"/>
    </location>
</feature>
<gene>
    <name evidence="2" type="ORF">RDB_LOCUS135425</name>
</gene>
<dbReference type="Proteomes" id="UP000663846">
    <property type="component" value="Unassembled WGS sequence"/>
</dbReference>
<comment type="caution">
    <text evidence="2">The sequence shown here is derived from an EMBL/GenBank/DDBJ whole genome shotgun (WGS) entry which is preliminary data.</text>
</comment>
<feature type="region of interest" description="Disordered" evidence="1">
    <location>
        <begin position="242"/>
        <end position="271"/>
    </location>
</feature>
<name>A0A8H3GCX2_9AGAM</name>
<feature type="compositionally biased region" description="Low complexity" evidence="1">
    <location>
        <begin position="551"/>
        <end position="584"/>
    </location>
</feature>
<dbReference type="AlphaFoldDB" id="A0A8H3GCX2"/>
<feature type="compositionally biased region" description="Polar residues" evidence="1">
    <location>
        <begin position="32"/>
        <end position="45"/>
    </location>
</feature>
<feature type="region of interest" description="Disordered" evidence="1">
    <location>
        <begin position="509"/>
        <end position="622"/>
    </location>
</feature>
<feature type="compositionally biased region" description="Low complexity" evidence="1">
    <location>
        <begin position="249"/>
        <end position="265"/>
    </location>
</feature>
<sequence>MRRSTWSQDIPPGYPWCLAVPPPTSRTEPERSQASVQPQSDSSDAFTPADPNLYNSDQWIDLSHENGPQHESFATSASYPNDGRIVGYDGRTFNNQTTASYNIEYPFSIDTNQPQHESQEFSGTRNQIPSSAPSYISAGVRSIEGSLDDAGQYDGYCNAQCASGADPVAPQGYFQVQGYEQNSHEGSNTATCELFIRSPLQSPCAAGLRVVAIPAHTPKTAYATATSSVTAPITSGVYSPQYGASRHGAPSASPSVSVSPWPSDSIQSVEPTSVSNFHGQISTVDIYRQEPIHMTGQQHAQSSAQTWSPDSLEHGRGQVAPVANHKPQSNAPVPYTSARPNFMPGYYSESLYHPNHQRRHQVPPASSFQEESTAHTQPAAAVQPGDSGLAEYASNSDQYCWDSANYPLQCQPASAIGSSTATQLISSLQSGPVHKATAGTSSYVPSSEPAQPSYSAPMLSTQVAGTLLPPNLSFLKDFLPKSGDEAFTHSRWNGPLPKLGLSAYSRGSHTVTLPHTRTPAYRQERNSWNTPPSGTSIPAPTPGPSTSVYTASQSTAPPSVPSSSSGNSSWRRASSGTRSTTAAAPKIRKKRTVTDSTEVDTRGNSASYYGPSDPKGKRARRG</sequence>
<evidence type="ECO:0000313" key="2">
    <source>
        <dbReference type="EMBL" id="CAE6444334.1"/>
    </source>
</evidence>
<accession>A0A8H3GCX2</accession>
<organism evidence="2 3">
    <name type="scientific">Rhizoctonia solani</name>
    <dbReference type="NCBI Taxonomy" id="456999"/>
    <lineage>
        <taxon>Eukaryota</taxon>
        <taxon>Fungi</taxon>
        <taxon>Dikarya</taxon>
        <taxon>Basidiomycota</taxon>
        <taxon>Agaricomycotina</taxon>
        <taxon>Agaricomycetes</taxon>
        <taxon>Cantharellales</taxon>
        <taxon>Ceratobasidiaceae</taxon>
        <taxon>Rhizoctonia</taxon>
    </lineage>
</organism>
<reference evidence="2" key="1">
    <citation type="submission" date="2021-01" db="EMBL/GenBank/DDBJ databases">
        <authorList>
            <person name="Kaushik A."/>
        </authorList>
    </citation>
    <scope>NUCLEOTIDE SEQUENCE</scope>
    <source>
        <strain evidence="2">AG1-1C</strain>
    </source>
</reference>
<feature type="region of interest" description="Disordered" evidence="1">
    <location>
        <begin position="356"/>
        <end position="389"/>
    </location>
</feature>
<proteinExistence type="predicted"/>
<dbReference type="EMBL" id="CAJMWS010000439">
    <property type="protein sequence ID" value="CAE6444334.1"/>
    <property type="molecule type" value="Genomic_DNA"/>
</dbReference>
<evidence type="ECO:0000313" key="3">
    <source>
        <dbReference type="Proteomes" id="UP000663846"/>
    </source>
</evidence>
<feature type="compositionally biased region" description="Polar residues" evidence="1">
    <location>
        <begin position="295"/>
        <end position="309"/>
    </location>
</feature>
<feature type="region of interest" description="Disordered" evidence="1">
    <location>
        <begin position="1"/>
        <end position="78"/>
    </location>
</feature>